<dbReference type="Pfam" id="PF00270">
    <property type="entry name" value="DEAD"/>
    <property type="match status" value="1"/>
</dbReference>
<dbReference type="Gene3D" id="3.40.50.300">
    <property type="entry name" value="P-loop containing nucleotide triphosphate hydrolases"/>
    <property type="match status" value="1"/>
</dbReference>
<dbReference type="Proteomes" id="UP000005408">
    <property type="component" value="Unassembled WGS sequence"/>
</dbReference>
<dbReference type="GO" id="GO:0005694">
    <property type="term" value="C:chromosome"/>
    <property type="evidence" value="ECO:0007669"/>
    <property type="project" value="TreeGrafter"/>
</dbReference>
<evidence type="ECO:0000256" key="2">
    <source>
        <dbReference type="ARBA" id="ARBA00023125"/>
    </source>
</evidence>
<feature type="domain" description="DEAD/DEAH-box helicase" evidence="7">
    <location>
        <begin position="24"/>
        <end position="110"/>
    </location>
</feature>
<evidence type="ECO:0000259" key="7">
    <source>
        <dbReference type="Pfam" id="PF00270"/>
    </source>
</evidence>
<name>A0A8W8KJG7_MAGGI</name>
<dbReference type="GO" id="GO:0009378">
    <property type="term" value="F:four-way junction helicase activity"/>
    <property type="evidence" value="ECO:0007669"/>
    <property type="project" value="TreeGrafter"/>
</dbReference>
<dbReference type="SUPFAM" id="SSF52540">
    <property type="entry name" value="P-loop containing nucleoside triphosphate hydrolases"/>
    <property type="match status" value="1"/>
</dbReference>
<keyword evidence="9" id="KW-1185">Reference proteome</keyword>
<comment type="catalytic activity">
    <reaction evidence="4">
        <text>Couples ATP hydrolysis with the unwinding of duplex DNA by translocating in the 3'-5' direction.</text>
        <dbReference type="EC" id="5.6.2.4"/>
    </reaction>
</comment>
<dbReference type="AlphaFoldDB" id="A0A8W8KJG7"/>
<keyword evidence="3" id="KW-0413">Isomerase</keyword>
<accession>A0A8W8KJG7</accession>
<organism evidence="8 9">
    <name type="scientific">Magallana gigas</name>
    <name type="common">Pacific oyster</name>
    <name type="synonym">Crassostrea gigas</name>
    <dbReference type="NCBI Taxonomy" id="29159"/>
    <lineage>
        <taxon>Eukaryota</taxon>
        <taxon>Metazoa</taxon>
        <taxon>Spiralia</taxon>
        <taxon>Lophotrochozoa</taxon>
        <taxon>Mollusca</taxon>
        <taxon>Bivalvia</taxon>
        <taxon>Autobranchia</taxon>
        <taxon>Pteriomorphia</taxon>
        <taxon>Ostreida</taxon>
        <taxon>Ostreoidea</taxon>
        <taxon>Ostreidae</taxon>
        <taxon>Magallana</taxon>
    </lineage>
</organism>
<dbReference type="PANTHER" id="PTHR13710">
    <property type="entry name" value="DNA HELICASE RECQ FAMILY MEMBER"/>
    <property type="match status" value="1"/>
</dbReference>
<dbReference type="GO" id="GO:0005524">
    <property type="term" value="F:ATP binding"/>
    <property type="evidence" value="ECO:0007669"/>
    <property type="project" value="InterPro"/>
</dbReference>
<proteinExistence type="inferred from homology"/>
<evidence type="ECO:0000256" key="4">
    <source>
        <dbReference type="ARBA" id="ARBA00034617"/>
    </source>
</evidence>
<sequence length="125" mass="13986">MTSFEDCVVFASKSLGLDFSLKDKQLETLSAFYNGHDCVSVMSTGYGKSVIFKCLPWLFLCKRGLQYPLITCTHVVSPLTSLMQDQVMALCEKGTHGSTYKLRGEEENEDSDDDQDKTDVHVPHP</sequence>
<dbReference type="InterPro" id="IPR027417">
    <property type="entry name" value="P-loop_NTPase"/>
</dbReference>
<evidence type="ECO:0000313" key="9">
    <source>
        <dbReference type="Proteomes" id="UP000005408"/>
    </source>
</evidence>
<dbReference type="InterPro" id="IPR011545">
    <property type="entry name" value="DEAD/DEAH_box_helicase_dom"/>
</dbReference>
<feature type="compositionally biased region" description="Acidic residues" evidence="6">
    <location>
        <begin position="106"/>
        <end position="116"/>
    </location>
</feature>
<evidence type="ECO:0000256" key="1">
    <source>
        <dbReference type="ARBA" id="ARBA00005446"/>
    </source>
</evidence>
<dbReference type="EC" id="5.6.2.4" evidence="5"/>
<dbReference type="GO" id="GO:0043138">
    <property type="term" value="F:3'-5' DNA helicase activity"/>
    <property type="evidence" value="ECO:0007669"/>
    <property type="project" value="UniProtKB-EC"/>
</dbReference>
<evidence type="ECO:0000313" key="8">
    <source>
        <dbReference type="EnsemblMetazoa" id="G23746.1:cds"/>
    </source>
</evidence>
<dbReference type="EnsemblMetazoa" id="G23746.1">
    <property type="protein sequence ID" value="G23746.1:cds"/>
    <property type="gene ID" value="G23746"/>
</dbReference>
<evidence type="ECO:0000256" key="3">
    <source>
        <dbReference type="ARBA" id="ARBA00023235"/>
    </source>
</evidence>
<dbReference type="PANTHER" id="PTHR13710:SF105">
    <property type="entry name" value="ATP-DEPENDENT DNA HELICASE Q1"/>
    <property type="match status" value="1"/>
</dbReference>
<comment type="similarity">
    <text evidence="1">Belongs to the helicase family. RecQ subfamily.</text>
</comment>
<dbReference type="GO" id="GO:0005737">
    <property type="term" value="C:cytoplasm"/>
    <property type="evidence" value="ECO:0007669"/>
    <property type="project" value="TreeGrafter"/>
</dbReference>
<dbReference type="GO" id="GO:0000724">
    <property type="term" value="P:double-strand break repair via homologous recombination"/>
    <property type="evidence" value="ECO:0007669"/>
    <property type="project" value="TreeGrafter"/>
</dbReference>
<evidence type="ECO:0000256" key="5">
    <source>
        <dbReference type="ARBA" id="ARBA00034808"/>
    </source>
</evidence>
<reference evidence="8" key="1">
    <citation type="submission" date="2022-08" db="UniProtKB">
        <authorList>
            <consortium name="EnsemblMetazoa"/>
        </authorList>
    </citation>
    <scope>IDENTIFICATION</scope>
    <source>
        <strain evidence="8">05x7-T-G4-1.051#20</strain>
    </source>
</reference>
<keyword evidence="2" id="KW-0238">DNA-binding</keyword>
<protein>
    <recommendedName>
        <fullName evidence="5">DNA 3'-5' helicase</fullName>
        <ecNumber evidence="5">5.6.2.4</ecNumber>
    </recommendedName>
</protein>
<feature type="region of interest" description="Disordered" evidence="6">
    <location>
        <begin position="100"/>
        <end position="125"/>
    </location>
</feature>
<dbReference type="GO" id="GO:0003677">
    <property type="term" value="F:DNA binding"/>
    <property type="evidence" value="ECO:0007669"/>
    <property type="project" value="UniProtKB-KW"/>
</dbReference>
<evidence type="ECO:0000256" key="6">
    <source>
        <dbReference type="SAM" id="MobiDB-lite"/>
    </source>
</evidence>